<name>A0A485KRV1_9STRA</name>
<evidence type="ECO:0000313" key="8">
    <source>
        <dbReference type="EMBL" id="KAF0698321.1"/>
    </source>
</evidence>
<keyword evidence="10" id="KW-1185">Reference proteome</keyword>
<feature type="region of interest" description="Disordered" evidence="5">
    <location>
        <begin position="1"/>
        <end position="20"/>
    </location>
</feature>
<dbReference type="SUPFAM" id="SSF57850">
    <property type="entry name" value="RING/U-box"/>
    <property type="match status" value="1"/>
</dbReference>
<dbReference type="GO" id="GO:0008270">
    <property type="term" value="F:zinc ion binding"/>
    <property type="evidence" value="ECO:0007669"/>
    <property type="project" value="UniProtKB-KW"/>
</dbReference>
<dbReference type="PANTHER" id="PTHR21646">
    <property type="entry name" value="UBIQUITIN CARBOXYL-TERMINAL HYDROLASE"/>
    <property type="match status" value="1"/>
</dbReference>
<dbReference type="InterPro" id="IPR001607">
    <property type="entry name" value="Znf_UBP"/>
</dbReference>
<organism evidence="9 10">
    <name type="scientific">Aphanomyces stellatus</name>
    <dbReference type="NCBI Taxonomy" id="120398"/>
    <lineage>
        <taxon>Eukaryota</taxon>
        <taxon>Sar</taxon>
        <taxon>Stramenopiles</taxon>
        <taxon>Oomycota</taxon>
        <taxon>Saprolegniomycetes</taxon>
        <taxon>Saprolegniales</taxon>
        <taxon>Verrucalvaceae</taxon>
        <taxon>Aphanomyces</taxon>
    </lineage>
</organism>
<dbReference type="InterPro" id="IPR050185">
    <property type="entry name" value="Ub_carboxyl-term_hydrolase"/>
</dbReference>
<evidence type="ECO:0000256" key="4">
    <source>
        <dbReference type="PROSITE-ProRule" id="PRU00502"/>
    </source>
</evidence>
<dbReference type="InterPro" id="IPR013083">
    <property type="entry name" value="Znf_RING/FYVE/PHD"/>
</dbReference>
<keyword evidence="3" id="KW-0862">Zinc</keyword>
<sequence length="485" mass="54439">MHTRSTRRRDHAAPSSHASNATHDARYALAAIHYDAVEKAIMEPSNWACDACETTKSLWLCLACGCFYCHDDVESSGGLHLVHHHATAGHGVFMELNTSAHAIYCADTKSTLDEAMDNLRGDVFLIRTLLRQAQDLESGARLTRRRDDGGKTAAAAKWRKINIVHGFTFHASYLSKQAAHRRKKEDMMYTASFKWRHLQLFKCFGRWKDSWAAKKKGTTKPAAARRRAGVYPGKTGLRNLGNTCYMNATLQALGHVEAMKGLVLDNDTRKTWAPGYEHAIEIVYIARIRSLVLELGTLVDRLWSGQYAAFSPDTMLKTIWTLFPTLAGFKQQDCDELLRHVLDQLRSEMTHPSAFDRLFHGQLTHEIVCDQCHGRSNTTESFLGMLSVDIPKAYRVHTVRRVANSKCQLTECLAAVTATERLDGDAQYMCTTCQSKQNAVKQTRLAVCPRVLVVHVNRSDWTSESQKIQTHVAFPDVRSSGCPDS</sequence>
<evidence type="ECO:0000313" key="9">
    <source>
        <dbReference type="EMBL" id="VFT87909.1"/>
    </source>
</evidence>
<dbReference type="InterPro" id="IPR038765">
    <property type="entry name" value="Papain-like_cys_pep_sf"/>
</dbReference>
<dbReference type="GO" id="GO:0004843">
    <property type="term" value="F:cysteine-type deubiquitinase activity"/>
    <property type="evidence" value="ECO:0007669"/>
    <property type="project" value="InterPro"/>
</dbReference>
<proteinExistence type="predicted"/>
<dbReference type="EMBL" id="VJMH01005247">
    <property type="protein sequence ID" value="KAF0698321.1"/>
    <property type="molecule type" value="Genomic_DNA"/>
</dbReference>
<dbReference type="PROSITE" id="PS50235">
    <property type="entry name" value="USP_3"/>
    <property type="match status" value="1"/>
</dbReference>
<dbReference type="PROSITE" id="PS50271">
    <property type="entry name" value="ZF_UBP"/>
    <property type="match status" value="1"/>
</dbReference>
<evidence type="ECO:0000313" key="10">
    <source>
        <dbReference type="Proteomes" id="UP000332933"/>
    </source>
</evidence>
<dbReference type="PROSITE" id="PS00972">
    <property type="entry name" value="USP_1"/>
    <property type="match status" value="1"/>
</dbReference>
<dbReference type="Pfam" id="PF00443">
    <property type="entry name" value="UCH"/>
    <property type="match status" value="1"/>
</dbReference>
<dbReference type="InterPro" id="IPR001394">
    <property type="entry name" value="Peptidase_C19_UCH"/>
</dbReference>
<reference evidence="8" key="2">
    <citation type="submission" date="2019-06" db="EMBL/GenBank/DDBJ databases">
        <title>Genomics analysis of Aphanomyces spp. identifies a new class of oomycete effector associated with host adaptation.</title>
        <authorList>
            <person name="Gaulin E."/>
        </authorList>
    </citation>
    <scope>NUCLEOTIDE SEQUENCE</scope>
    <source>
        <strain evidence="8">CBS 578.67</strain>
    </source>
</reference>
<dbReference type="AlphaFoldDB" id="A0A485KRV1"/>
<protein>
    <submittedName>
        <fullName evidence="9">Aste57867_11041 protein</fullName>
    </submittedName>
</protein>
<dbReference type="OrthoDB" id="21192at2759"/>
<evidence type="ECO:0000259" key="6">
    <source>
        <dbReference type="PROSITE" id="PS50235"/>
    </source>
</evidence>
<reference evidence="9 10" key="1">
    <citation type="submission" date="2019-03" db="EMBL/GenBank/DDBJ databases">
        <authorList>
            <person name="Gaulin E."/>
            <person name="Dumas B."/>
        </authorList>
    </citation>
    <scope>NUCLEOTIDE SEQUENCE [LARGE SCALE GENOMIC DNA]</scope>
    <source>
        <strain evidence="9">CBS 568.67</strain>
    </source>
</reference>
<feature type="compositionally biased region" description="Basic residues" evidence="5">
    <location>
        <begin position="1"/>
        <end position="10"/>
    </location>
</feature>
<dbReference type="GO" id="GO:0016579">
    <property type="term" value="P:protein deubiquitination"/>
    <property type="evidence" value="ECO:0007669"/>
    <property type="project" value="InterPro"/>
</dbReference>
<dbReference type="InterPro" id="IPR018200">
    <property type="entry name" value="USP_CS"/>
</dbReference>
<feature type="domain" description="USP" evidence="6">
    <location>
        <begin position="235"/>
        <end position="485"/>
    </location>
</feature>
<evidence type="ECO:0000256" key="3">
    <source>
        <dbReference type="ARBA" id="ARBA00022833"/>
    </source>
</evidence>
<evidence type="ECO:0000256" key="1">
    <source>
        <dbReference type="ARBA" id="ARBA00022723"/>
    </source>
</evidence>
<feature type="domain" description="UBP-type" evidence="7">
    <location>
        <begin position="23"/>
        <end position="130"/>
    </location>
</feature>
<dbReference type="Proteomes" id="UP000332933">
    <property type="component" value="Unassembled WGS sequence"/>
</dbReference>
<dbReference type="EMBL" id="CAADRA010005268">
    <property type="protein sequence ID" value="VFT87909.1"/>
    <property type="molecule type" value="Genomic_DNA"/>
</dbReference>
<accession>A0A485KRV1</accession>
<dbReference type="Gene3D" id="3.30.40.10">
    <property type="entry name" value="Zinc/RING finger domain, C3HC4 (zinc finger)"/>
    <property type="match status" value="1"/>
</dbReference>
<dbReference type="InterPro" id="IPR028889">
    <property type="entry name" value="USP"/>
</dbReference>
<keyword evidence="2 4" id="KW-0863">Zinc-finger</keyword>
<dbReference type="Gene3D" id="3.90.70.10">
    <property type="entry name" value="Cysteine proteinases"/>
    <property type="match status" value="1"/>
</dbReference>
<evidence type="ECO:0000256" key="2">
    <source>
        <dbReference type="ARBA" id="ARBA00022771"/>
    </source>
</evidence>
<gene>
    <name evidence="9" type="primary">Aste57867_11041</name>
    <name evidence="8" type="ORF">As57867_010999</name>
    <name evidence="9" type="ORF">ASTE57867_11041</name>
</gene>
<dbReference type="PANTHER" id="PTHR21646:SF23">
    <property type="entry name" value="UBIQUITIN CARBOXYL-TERMINAL HYDROLASE USP2"/>
    <property type="match status" value="1"/>
</dbReference>
<dbReference type="SUPFAM" id="SSF54001">
    <property type="entry name" value="Cysteine proteinases"/>
    <property type="match status" value="1"/>
</dbReference>
<keyword evidence="1" id="KW-0479">Metal-binding</keyword>
<dbReference type="CDD" id="cd02257">
    <property type="entry name" value="Peptidase_C19"/>
    <property type="match status" value="1"/>
</dbReference>
<evidence type="ECO:0000256" key="5">
    <source>
        <dbReference type="SAM" id="MobiDB-lite"/>
    </source>
</evidence>
<dbReference type="Pfam" id="PF02148">
    <property type="entry name" value="zf-UBP"/>
    <property type="match status" value="1"/>
</dbReference>
<evidence type="ECO:0000259" key="7">
    <source>
        <dbReference type="PROSITE" id="PS50271"/>
    </source>
</evidence>